<dbReference type="EMBL" id="BTCM01000005">
    <property type="protein sequence ID" value="GMK58190.1"/>
    <property type="molecule type" value="Genomic_DNA"/>
</dbReference>
<organism evidence="2 3">
    <name type="scientific">Cutaneotrichosporon spelunceum</name>
    <dbReference type="NCBI Taxonomy" id="1672016"/>
    <lineage>
        <taxon>Eukaryota</taxon>
        <taxon>Fungi</taxon>
        <taxon>Dikarya</taxon>
        <taxon>Basidiomycota</taxon>
        <taxon>Agaricomycotina</taxon>
        <taxon>Tremellomycetes</taxon>
        <taxon>Trichosporonales</taxon>
        <taxon>Trichosporonaceae</taxon>
        <taxon>Cutaneotrichosporon</taxon>
    </lineage>
</organism>
<dbReference type="CDD" id="cd02181">
    <property type="entry name" value="GH16_fungal_Lam16A_glucanase"/>
    <property type="match status" value="1"/>
</dbReference>
<dbReference type="SUPFAM" id="SSF49899">
    <property type="entry name" value="Concanavalin A-like lectins/glucanases"/>
    <property type="match status" value="1"/>
</dbReference>
<dbReference type="GO" id="GO:0004553">
    <property type="term" value="F:hydrolase activity, hydrolyzing O-glycosyl compounds"/>
    <property type="evidence" value="ECO:0007669"/>
    <property type="project" value="InterPro"/>
</dbReference>
<dbReference type="InterPro" id="IPR050546">
    <property type="entry name" value="Glycosyl_Hydrlase_16"/>
</dbReference>
<dbReference type="GO" id="GO:0009251">
    <property type="term" value="P:glucan catabolic process"/>
    <property type="evidence" value="ECO:0007669"/>
    <property type="project" value="TreeGrafter"/>
</dbReference>
<comment type="caution">
    <text evidence="2">The sequence shown here is derived from an EMBL/GenBank/DDBJ whole genome shotgun (WGS) entry which is preliminary data.</text>
</comment>
<reference evidence="2" key="2">
    <citation type="submission" date="2023-06" db="EMBL/GenBank/DDBJ databases">
        <authorList>
            <person name="Kobayashi Y."/>
            <person name="Kayamori A."/>
            <person name="Aoki K."/>
            <person name="Shiwa Y."/>
            <person name="Fujita N."/>
            <person name="Sugita T."/>
            <person name="Iwasaki W."/>
            <person name="Tanaka N."/>
            <person name="Takashima M."/>
        </authorList>
    </citation>
    <scope>NUCLEOTIDE SEQUENCE</scope>
    <source>
        <strain evidence="2">HIS016</strain>
    </source>
</reference>
<dbReference type="Pfam" id="PF26113">
    <property type="entry name" value="GH16_XgeA"/>
    <property type="match status" value="1"/>
</dbReference>
<dbReference type="InterPro" id="IPR013320">
    <property type="entry name" value="ConA-like_dom_sf"/>
</dbReference>
<name>A0AAD3YCJ9_9TREE</name>
<keyword evidence="3" id="KW-1185">Reference proteome</keyword>
<dbReference type="PANTHER" id="PTHR10963:SF24">
    <property type="entry name" value="GLYCOSIDASE C21B10.07-RELATED"/>
    <property type="match status" value="1"/>
</dbReference>
<reference evidence="2" key="1">
    <citation type="journal article" date="2023" name="BMC Genomics">
        <title>Chromosome-level genome assemblies of Cutaneotrichosporon spp. (Trichosporonales, Basidiomycota) reveal imbalanced evolution between nucleotide sequences and chromosome synteny.</title>
        <authorList>
            <person name="Kobayashi Y."/>
            <person name="Kayamori A."/>
            <person name="Aoki K."/>
            <person name="Shiwa Y."/>
            <person name="Matsutani M."/>
            <person name="Fujita N."/>
            <person name="Sugita T."/>
            <person name="Iwasaki W."/>
            <person name="Tanaka N."/>
            <person name="Takashima M."/>
        </authorList>
    </citation>
    <scope>NUCLEOTIDE SEQUENCE</scope>
    <source>
        <strain evidence="2">HIS016</strain>
    </source>
</reference>
<dbReference type="Proteomes" id="UP001222932">
    <property type="component" value="Unassembled WGS sequence"/>
</dbReference>
<dbReference type="PROSITE" id="PS51762">
    <property type="entry name" value="GH16_2"/>
    <property type="match status" value="1"/>
</dbReference>
<dbReference type="Gene3D" id="2.60.120.200">
    <property type="match status" value="1"/>
</dbReference>
<proteinExistence type="predicted"/>
<protein>
    <recommendedName>
        <fullName evidence="1">GH16 domain-containing protein</fullName>
    </recommendedName>
</protein>
<sequence>MRLLLLLGSLSVWAAQIPNNTTFTSQPHHTLAHDTRQLEWAMKAAYERQTFFDKDPNHGMVQYVTPEVAFRDGLAFWTENGTPGIQAEHWKNLPVGEKRNSVRISSKTAFGGGLFVFDMALLPHGCGVWPAVWMLGAGNNWPYSGEIDVIVSVDWEGVHNSTQNQMTIHASTGCTISGDTDTYSGVRLNENCDSSKGSIGCSIRSDSDLSYGDRFNNAGGGVYALLWDSTGIKFWNFQRASIPQDLVAREPQPHIWGKPVAVFDRGSCDPYSFFDAQVIILNVNLCGDWAGNTYDSSGCPGTCAERISDPANLDNTIMLINSIVVYQQTDGRSSTKSADEFDSGFGAAGPINPTHHRGHATRSGVSFWLAFAATVLGVINL</sequence>
<evidence type="ECO:0000313" key="3">
    <source>
        <dbReference type="Proteomes" id="UP001222932"/>
    </source>
</evidence>
<evidence type="ECO:0000313" key="2">
    <source>
        <dbReference type="EMBL" id="GMK58190.1"/>
    </source>
</evidence>
<feature type="domain" description="GH16" evidence="1">
    <location>
        <begin position="21"/>
        <end position="331"/>
    </location>
</feature>
<dbReference type="PANTHER" id="PTHR10963">
    <property type="entry name" value="GLYCOSYL HYDROLASE-RELATED"/>
    <property type="match status" value="1"/>
</dbReference>
<dbReference type="AlphaFoldDB" id="A0AAD3YCJ9"/>
<accession>A0AAD3YCJ9</accession>
<dbReference type="InterPro" id="IPR000757">
    <property type="entry name" value="Beta-glucanase-like"/>
</dbReference>
<gene>
    <name evidence="2" type="ORF">CspeluHIS016_0502220</name>
</gene>
<evidence type="ECO:0000259" key="1">
    <source>
        <dbReference type="PROSITE" id="PS51762"/>
    </source>
</evidence>